<evidence type="ECO:0000313" key="1">
    <source>
        <dbReference type="EMBL" id="KDM91100.1"/>
    </source>
</evidence>
<evidence type="ECO:0000313" key="2">
    <source>
        <dbReference type="Proteomes" id="UP000027192"/>
    </source>
</evidence>
<organism evidence="1 2">
    <name type="scientific">Photobacterium galatheae</name>
    <dbReference type="NCBI Taxonomy" id="1654360"/>
    <lineage>
        <taxon>Bacteria</taxon>
        <taxon>Pseudomonadati</taxon>
        <taxon>Pseudomonadota</taxon>
        <taxon>Gammaproteobacteria</taxon>
        <taxon>Vibrionales</taxon>
        <taxon>Vibrionaceae</taxon>
        <taxon>Photobacterium</taxon>
    </lineage>
</organism>
<reference evidence="1 2" key="1">
    <citation type="submission" date="2014-04" db="EMBL/GenBank/DDBJ databases">
        <title>Draft genome sequence of Photobacterium halotolerans S2753: a solonamide, ngercheumicin and holomycin producer.</title>
        <authorList>
            <person name="Machado H.R."/>
            <person name="Gram L."/>
        </authorList>
    </citation>
    <scope>NUCLEOTIDE SEQUENCE [LARGE SCALE GENOMIC DNA]</scope>
    <source>
        <strain evidence="1 2">S2753</strain>
    </source>
</reference>
<dbReference type="STRING" id="1654360.EA58_13180"/>
<dbReference type="RefSeq" id="WP_051642061.1">
    <property type="nucleotide sequence ID" value="NZ_JAGSGC010000009.1"/>
</dbReference>
<name>A0A066RKY4_9GAMM</name>
<keyword evidence="2" id="KW-1185">Reference proteome</keyword>
<comment type="caution">
    <text evidence="1">The sequence shown here is derived from an EMBL/GenBank/DDBJ whole genome shotgun (WGS) entry which is preliminary data.</text>
</comment>
<dbReference type="CDD" id="cd20705">
    <property type="entry name" value="MIX_I"/>
    <property type="match status" value="1"/>
</dbReference>
<dbReference type="EMBL" id="JMIB01000026">
    <property type="protein sequence ID" value="KDM91100.1"/>
    <property type="molecule type" value="Genomic_DNA"/>
</dbReference>
<gene>
    <name evidence="1" type="ORF">EA58_13180</name>
</gene>
<accession>A0A066RKY4</accession>
<proteinExistence type="predicted"/>
<sequence length="472" mass="54167">MEKVRYVKASYTPLEDITPLHRNVVTQPVEPVPDHKLVVELAGQWPGNRAYLILAKTETQSEKIEKPRADSKKDHRSLVEFDELENEAKNLYLAIPSLVTPMPIKILLAKGMMPVVKQTEMDEWETVLVPVVPMYFTTEDKDPAKASLYEPGYVYILRDGKVWREIYITEHGYFSEVNLTLEVCNDKQRQMVVERHVDITLVSEETGARYSYEPYEVKQDGKTVLTSRLDASGMARVFGLTAEEVEIVLTDYSPVKTFTFSTKESPKKGGRIVLREPEGMSVPHIWLPYKINGETVQLHAIFCTQQQTSSQLSELEQNYESRATEITGMATYTKDKSFTDANSVIQNLTIPESLTPDSKKYSFVNKQINRNIAAVYLNAPQPEIRLTYYAHPQVDQPDDYFELSDSESEWTQKVYLRSCDFIDQKHRMIRFSGWPSEVKKVTLSRTNKGSEAFDVIEPVIIYKDIDISELFN</sequence>
<dbReference type="Proteomes" id="UP000027192">
    <property type="component" value="Unassembled WGS sequence"/>
</dbReference>
<dbReference type="AlphaFoldDB" id="A0A066RKY4"/>
<protein>
    <submittedName>
        <fullName evidence="1">Uncharacterized protein</fullName>
    </submittedName>
</protein>
<dbReference type="OrthoDB" id="5406083at2"/>